<keyword evidence="1" id="KW-0472">Membrane</keyword>
<evidence type="ECO:0000313" key="2">
    <source>
        <dbReference type="EMBL" id="VDS08650.1"/>
    </source>
</evidence>
<keyword evidence="1" id="KW-1133">Transmembrane helix</keyword>
<protein>
    <submittedName>
        <fullName evidence="2">Uncharacterized protein</fullName>
    </submittedName>
</protein>
<sequence length="84" mass="9319">MTAIPDDDTLPAYRPMFLTALATILFLVCTLGGCRSRWRSRRANGARAITCWNRSCGICAGRCGMSEFLTFLGDNRIGKQGERE</sequence>
<dbReference type="AlphaFoldDB" id="A0A3S4ERU3"/>
<reference evidence="2 3" key="1">
    <citation type="submission" date="2018-12" db="EMBL/GenBank/DDBJ databases">
        <authorList>
            <person name="Criscuolo A."/>
        </authorList>
    </citation>
    <scope>NUCLEOTIDE SEQUENCE [LARGE SCALE GENOMIC DNA]</scope>
    <source>
        <strain evidence="2">ACIP1116241</strain>
    </source>
</reference>
<dbReference type="Proteomes" id="UP000270743">
    <property type="component" value="Unassembled WGS sequence"/>
</dbReference>
<keyword evidence="3" id="KW-1185">Reference proteome</keyword>
<gene>
    <name evidence="2" type="ORF">PARHAE_01834</name>
</gene>
<dbReference type="RefSeq" id="WP_206436912.1">
    <property type="nucleotide sequence ID" value="NZ_UZWE01000029.1"/>
</dbReference>
<evidence type="ECO:0000313" key="3">
    <source>
        <dbReference type="Proteomes" id="UP000270743"/>
    </source>
</evidence>
<name>A0A3S4ERU3_9RHOB</name>
<keyword evidence="1" id="KW-0812">Transmembrane</keyword>
<accession>A0A3S4ERU3</accession>
<feature type="transmembrane region" description="Helical" evidence="1">
    <location>
        <begin position="12"/>
        <end position="34"/>
    </location>
</feature>
<proteinExistence type="predicted"/>
<organism evidence="2 3">
    <name type="scientific">Paracoccus haematequi</name>
    <dbReference type="NCBI Taxonomy" id="2491866"/>
    <lineage>
        <taxon>Bacteria</taxon>
        <taxon>Pseudomonadati</taxon>
        <taxon>Pseudomonadota</taxon>
        <taxon>Alphaproteobacteria</taxon>
        <taxon>Rhodobacterales</taxon>
        <taxon>Paracoccaceae</taxon>
        <taxon>Paracoccus</taxon>
    </lineage>
</organism>
<dbReference type="EMBL" id="UZWE01000029">
    <property type="protein sequence ID" value="VDS08650.1"/>
    <property type="molecule type" value="Genomic_DNA"/>
</dbReference>
<evidence type="ECO:0000256" key="1">
    <source>
        <dbReference type="SAM" id="Phobius"/>
    </source>
</evidence>